<proteinExistence type="predicted"/>
<name>A0ACC2JW20_9PEZI</name>
<accession>A0ACC2JW20</accession>
<keyword evidence="2" id="KW-1185">Reference proteome</keyword>
<evidence type="ECO:0000313" key="1">
    <source>
        <dbReference type="EMBL" id="KAJ8131537.1"/>
    </source>
</evidence>
<gene>
    <name evidence="1" type="ORF">O1611_g2089</name>
</gene>
<dbReference type="EMBL" id="JAPUUL010000273">
    <property type="protein sequence ID" value="KAJ8131537.1"/>
    <property type="molecule type" value="Genomic_DNA"/>
</dbReference>
<sequence length="318" mass="35412">MQTTKAVSARICVVQQIVLFYSRATTLQSNPIEGVDNRYRFVRRLKISKDGEDLERYEADNSDPDIESYFDMHEFCRPSDMTNSRRFGYAYEKAARAQGFHMGYAGDIAVMPPLGGLCSGCSPSHTPIRPREPPPIRRPNSSLGSIRAHTGNVAISIQHCGALLLLRLQRKLYTRANMEHGVWCNAQPITRLGEAVPFRRPFCLKVRRSCSSTGGAARLPSVRDTAKETWEGQPPESSPQRPMPPHHWFDNGQSLYPSVAAGSGMLSQPGQFRVPPYADLKYPLHYPLWLFAAGAGRADLTAGTSESAQKTVLELLHR</sequence>
<protein>
    <submittedName>
        <fullName evidence="1">Uncharacterized protein</fullName>
    </submittedName>
</protein>
<reference evidence="1" key="1">
    <citation type="submission" date="2022-12" db="EMBL/GenBank/DDBJ databases">
        <title>Genome Sequence of Lasiodiplodia mahajangana.</title>
        <authorList>
            <person name="Buettner E."/>
        </authorList>
    </citation>
    <scope>NUCLEOTIDE SEQUENCE</scope>
    <source>
        <strain evidence="1">VT137</strain>
    </source>
</reference>
<dbReference type="Proteomes" id="UP001153332">
    <property type="component" value="Unassembled WGS sequence"/>
</dbReference>
<organism evidence="1 2">
    <name type="scientific">Lasiodiplodia mahajangana</name>
    <dbReference type="NCBI Taxonomy" id="1108764"/>
    <lineage>
        <taxon>Eukaryota</taxon>
        <taxon>Fungi</taxon>
        <taxon>Dikarya</taxon>
        <taxon>Ascomycota</taxon>
        <taxon>Pezizomycotina</taxon>
        <taxon>Dothideomycetes</taxon>
        <taxon>Dothideomycetes incertae sedis</taxon>
        <taxon>Botryosphaeriales</taxon>
        <taxon>Botryosphaeriaceae</taxon>
        <taxon>Lasiodiplodia</taxon>
    </lineage>
</organism>
<comment type="caution">
    <text evidence="1">The sequence shown here is derived from an EMBL/GenBank/DDBJ whole genome shotgun (WGS) entry which is preliminary data.</text>
</comment>
<evidence type="ECO:0000313" key="2">
    <source>
        <dbReference type="Proteomes" id="UP001153332"/>
    </source>
</evidence>